<feature type="transmembrane region" description="Helical" evidence="1">
    <location>
        <begin position="42"/>
        <end position="62"/>
    </location>
</feature>
<comment type="caution">
    <text evidence="2">The sequence shown here is derived from an EMBL/GenBank/DDBJ whole genome shotgun (WGS) entry which is preliminary data.</text>
</comment>
<dbReference type="EMBL" id="BAABIP010000007">
    <property type="protein sequence ID" value="GAA4761644.1"/>
    <property type="molecule type" value="Genomic_DNA"/>
</dbReference>
<feature type="transmembrane region" description="Helical" evidence="1">
    <location>
        <begin position="287"/>
        <end position="307"/>
    </location>
</feature>
<feature type="transmembrane region" description="Helical" evidence="1">
    <location>
        <begin position="241"/>
        <end position="258"/>
    </location>
</feature>
<feature type="transmembrane region" description="Helical" evidence="1">
    <location>
        <begin position="12"/>
        <end position="30"/>
    </location>
</feature>
<accession>A0ABP8ZNL2</accession>
<feature type="transmembrane region" description="Helical" evidence="1">
    <location>
        <begin position="265"/>
        <end position="281"/>
    </location>
</feature>
<reference evidence="3" key="1">
    <citation type="journal article" date="2019" name="Int. J. Syst. Evol. Microbiol.">
        <title>The Global Catalogue of Microorganisms (GCM) 10K type strain sequencing project: providing services to taxonomists for standard genome sequencing and annotation.</title>
        <authorList>
            <consortium name="The Broad Institute Genomics Platform"/>
            <consortium name="The Broad Institute Genome Sequencing Center for Infectious Disease"/>
            <person name="Wu L."/>
            <person name="Ma J."/>
        </authorList>
    </citation>
    <scope>NUCLEOTIDE SEQUENCE [LARGE SCALE GENOMIC DNA]</scope>
    <source>
        <strain evidence="3">JCM 18198</strain>
    </source>
</reference>
<organism evidence="2 3">
    <name type="scientific">Flavobacterium hankyongi</name>
    <dbReference type="NCBI Taxonomy" id="1176532"/>
    <lineage>
        <taxon>Bacteria</taxon>
        <taxon>Pseudomonadati</taxon>
        <taxon>Bacteroidota</taxon>
        <taxon>Flavobacteriia</taxon>
        <taxon>Flavobacteriales</taxon>
        <taxon>Flavobacteriaceae</taxon>
        <taxon>Flavobacterium</taxon>
    </lineage>
</organism>
<feature type="transmembrane region" description="Helical" evidence="1">
    <location>
        <begin position="127"/>
        <end position="155"/>
    </location>
</feature>
<protein>
    <submittedName>
        <fullName evidence="2">DUF6427 family protein</fullName>
    </submittedName>
</protein>
<dbReference type="Pfam" id="PF19992">
    <property type="entry name" value="DUF6427"/>
    <property type="match status" value="1"/>
</dbReference>
<feature type="transmembrane region" description="Helical" evidence="1">
    <location>
        <begin position="210"/>
        <end position="229"/>
    </location>
</feature>
<keyword evidence="1" id="KW-0812">Transmembrane</keyword>
<sequence length="310" mass="35902">MITSVFSKSRPINYILVTSLMIVCYIIYQFNTNYNTISNYEIAKKVVFLLLIVGSLFITNFITKKNGLSKDNSYTFFLFCVFFILFPATLSNENLIIANGLILLALRRLISMQTMKTPKEKIFDASIWIFAASLFHFWSILFILLVFISIIFHVSRDYRNWIIPFIALFTVVILGVLFSLIFNQSLIEGYIKSVVIDLDVNYIKTIFQSFALGFYIVIALIAFITMLFILTHKSLNLQASYKKIIFAFIIGLIIFFISPNKDNSYLVYTFVPVAIMLTNYLETIERYWIKETILGVILFASLLNFTLRLL</sequence>
<name>A0ABP8ZNL2_9FLAO</name>
<dbReference type="RefSeq" id="WP_264543978.1">
    <property type="nucleotide sequence ID" value="NZ_BAABIP010000007.1"/>
</dbReference>
<proteinExistence type="predicted"/>
<feature type="transmembrane region" description="Helical" evidence="1">
    <location>
        <begin position="74"/>
        <end position="90"/>
    </location>
</feature>
<feature type="transmembrane region" description="Helical" evidence="1">
    <location>
        <begin position="161"/>
        <end position="182"/>
    </location>
</feature>
<dbReference type="Proteomes" id="UP001500141">
    <property type="component" value="Unassembled WGS sequence"/>
</dbReference>
<evidence type="ECO:0000313" key="3">
    <source>
        <dbReference type="Proteomes" id="UP001500141"/>
    </source>
</evidence>
<keyword evidence="3" id="KW-1185">Reference proteome</keyword>
<evidence type="ECO:0000313" key="2">
    <source>
        <dbReference type="EMBL" id="GAA4761644.1"/>
    </source>
</evidence>
<dbReference type="InterPro" id="IPR045625">
    <property type="entry name" value="DUF6427"/>
</dbReference>
<keyword evidence="1" id="KW-0472">Membrane</keyword>
<evidence type="ECO:0000256" key="1">
    <source>
        <dbReference type="SAM" id="Phobius"/>
    </source>
</evidence>
<gene>
    <name evidence="2" type="ORF">GCM10023230_08570</name>
</gene>
<keyword evidence="1" id="KW-1133">Transmembrane helix</keyword>